<name>A0ACD5UTW0_AVESA</name>
<reference evidence="1" key="2">
    <citation type="submission" date="2025-09" db="UniProtKB">
        <authorList>
            <consortium name="EnsemblPlants"/>
        </authorList>
    </citation>
    <scope>IDENTIFICATION</scope>
</reference>
<evidence type="ECO:0000313" key="2">
    <source>
        <dbReference type="Proteomes" id="UP001732700"/>
    </source>
</evidence>
<keyword evidence="2" id="KW-1185">Reference proteome</keyword>
<reference evidence="1" key="1">
    <citation type="submission" date="2021-05" db="EMBL/GenBank/DDBJ databases">
        <authorList>
            <person name="Scholz U."/>
            <person name="Mascher M."/>
            <person name="Fiebig A."/>
        </authorList>
    </citation>
    <scope>NUCLEOTIDE SEQUENCE [LARGE SCALE GENOMIC DNA]</scope>
</reference>
<accession>A0ACD5UTW0</accession>
<dbReference type="Proteomes" id="UP001732700">
    <property type="component" value="Chromosome 2C"/>
</dbReference>
<sequence length="699" mass="80021">MSSHEVSNKVDAEIGGNEATGTEDQQQVVVEKEKRQRATRAKKSPVWLFFEEVRVPSKKKKGEIEIKGKCMACQKLFAKTASGTTSHWMRHLTTCDRHKLNQKSKQQKIINFQTEEEEEAEGDVETPSVVNPDYCDNARIREIICKLIIVHDMPFRIVEYKWFNILMKALNRGYKKMSRNTIRNECMKLYESEKDILKKYFKNVRKISLTCDLWTSNQTICYMSLVAHYIDDDWKMHCRIINFIELEPPHSGVVISNAPYDCLAAWKIEDKVASITFDNAASNDLAVKFLLAKFKNRKALWFEGKFLHVRCCAHILNLVVQDGLKMIGHLTDKVRETIKYIKKSNNRFYKFQNDIDSLNIGRSKGMVLDCCTRWGSTFKMLDSAFHYRAAIDAYASGDANYRWQPSDEEWLLYEQVNSVLGVFHAATKAFSGSTYPTSNLFYPHIVNIKKIICGLKESKKECIAAMADAMAEKFDKYWGPECNTLFAIAAILDPRFKMDMIKFTFPSLYEENEVAGKLESVETTLRELYALYESENNKSMATSANNESTSQCTSTSASSSTTAFSITSQYQEYMKAKNAYQPLKSDLKRYLDDEIENIPDDKFDILSWWKMNELKYPLVAKIARDILTIPVTSVSSESAFSTGGRVVDDYRSSLLPSTVQCLVCTSSWIRGGHHKEKDMDDDANSIPLVLVEEDSLSDN</sequence>
<proteinExistence type="predicted"/>
<evidence type="ECO:0000313" key="1">
    <source>
        <dbReference type="EnsemblPlants" id="AVESA.00010b.r2.2CG0310550.1.CDS"/>
    </source>
</evidence>
<protein>
    <submittedName>
        <fullName evidence="1">Uncharacterized protein</fullName>
    </submittedName>
</protein>
<dbReference type="EnsemblPlants" id="AVESA.00010b.r2.2CG0310550.1">
    <property type="protein sequence ID" value="AVESA.00010b.r2.2CG0310550.1.CDS"/>
    <property type="gene ID" value="AVESA.00010b.r2.2CG0310550"/>
</dbReference>
<organism evidence="1 2">
    <name type="scientific">Avena sativa</name>
    <name type="common">Oat</name>
    <dbReference type="NCBI Taxonomy" id="4498"/>
    <lineage>
        <taxon>Eukaryota</taxon>
        <taxon>Viridiplantae</taxon>
        <taxon>Streptophyta</taxon>
        <taxon>Embryophyta</taxon>
        <taxon>Tracheophyta</taxon>
        <taxon>Spermatophyta</taxon>
        <taxon>Magnoliopsida</taxon>
        <taxon>Liliopsida</taxon>
        <taxon>Poales</taxon>
        <taxon>Poaceae</taxon>
        <taxon>BOP clade</taxon>
        <taxon>Pooideae</taxon>
        <taxon>Poodae</taxon>
        <taxon>Poeae</taxon>
        <taxon>Poeae Chloroplast Group 1 (Aveneae type)</taxon>
        <taxon>Aveninae</taxon>
        <taxon>Avena</taxon>
    </lineage>
</organism>